<feature type="transmembrane region" description="Helical" evidence="1">
    <location>
        <begin position="160"/>
        <end position="179"/>
    </location>
</feature>
<dbReference type="Proteomes" id="UP000078543">
    <property type="component" value="Unassembled WGS sequence"/>
</dbReference>
<feature type="transmembrane region" description="Helical" evidence="1">
    <location>
        <begin position="104"/>
        <end position="126"/>
    </location>
</feature>
<evidence type="ECO:0000313" key="2">
    <source>
        <dbReference type="EMBL" id="OAN56866.1"/>
    </source>
</evidence>
<comment type="caution">
    <text evidence="2">The sequence shown here is derived from an EMBL/GenBank/DDBJ whole genome shotgun (WGS) entry which is preliminary data.</text>
</comment>
<feature type="transmembrane region" description="Helical" evidence="1">
    <location>
        <begin position="133"/>
        <end position="154"/>
    </location>
</feature>
<protein>
    <recommendedName>
        <fullName evidence="4">Yip1 domain-containing protein</fullName>
    </recommendedName>
</protein>
<gene>
    <name evidence="2" type="ORF">A6A05_07805</name>
</gene>
<reference evidence="2 3" key="1">
    <citation type="submission" date="2016-04" db="EMBL/GenBank/DDBJ databases">
        <title>Draft genome sequence of freshwater magnetotactic bacteria Magnetospirillum marisnigri SP-1 and Magnetospirillum moscoviense BB-1.</title>
        <authorList>
            <person name="Koziaeva V."/>
            <person name="Dziuba M.V."/>
            <person name="Ivanov T.M."/>
            <person name="Kuznetsov B."/>
            <person name="Grouzdev D.S."/>
        </authorList>
    </citation>
    <scope>NUCLEOTIDE SEQUENCE [LARGE SCALE GENOMIC DNA]</scope>
    <source>
        <strain evidence="2 3">BB-1</strain>
    </source>
</reference>
<dbReference type="EMBL" id="LWQU01000085">
    <property type="protein sequence ID" value="OAN56866.1"/>
    <property type="molecule type" value="Genomic_DNA"/>
</dbReference>
<keyword evidence="1" id="KW-0812">Transmembrane</keyword>
<dbReference type="RefSeq" id="WP_068497715.1">
    <property type="nucleotide sequence ID" value="NZ_LWQU01000085.1"/>
</dbReference>
<sequence>MITADEIARGITGAWLLAKRNRAGIEWFDDSDGGFWKSFWAAVLVAPAFLGLDLLAGEFADAGPRHLAVKLISYVIDWTAFPLVMFYIAATLGRGGQWARYVVAYNWSAVVQVGILFPVAVLATLAPMAGTALLAQALTILMLIYRAFVAHVALKVNLGTAAGVVLLDVLLAGLLKNVAERIAGG</sequence>
<name>A0A178MYF4_9PROT</name>
<keyword evidence="1" id="KW-1133">Transmembrane helix</keyword>
<evidence type="ECO:0000256" key="1">
    <source>
        <dbReference type="SAM" id="Phobius"/>
    </source>
</evidence>
<evidence type="ECO:0000313" key="3">
    <source>
        <dbReference type="Proteomes" id="UP000078543"/>
    </source>
</evidence>
<organism evidence="2 3">
    <name type="scientific">Magnetospirillum moscoviense</name>
    <dbReference type="NCBI Taxonomy" id="1437059"/>
    <lineage>
        <taxon>Bacteria</taxon>
        <taxon>Pseudomonadati</taxon>
        <taxon>Pseudomonadota</taxon>
        <taxon>Alphaproteobacteria</taxon>
        <taxon>Rhodospirillales</taxon>
        <taxon>Rhodospirillaceae</taxon>
        <taxon>Magnetospirillum</taxon>
    </lineage>
</organism>
<dbReference type="AlphaFoldDB" id="A0A178MYF4"/>
<dbReference type="STRING" id="1437059.A6A05_07805"/>
<feature type="transmembrane region" description="Helical" evidence="1">
    <location>
        <begin position="71"/>
        <end position="92"/>
    </location>
</feature>
<accession>A0A178MYF4</accession>
<feature type="transmembrane region" description="Helical" evidence="1">
    <location>
        <begin position="39"/>
        <end position="59"/>
    </location>
</feature>
<proteinExistence type="predicted"/>
<evidence type="ECO:0008006" key="4">
    <source>
        <dbReference type="Google" id="ProtNLM"/>
    </source>
</evidence>
<dbReference type="OrthoDB" id="8443450at2"/>
<keyword evidence="1" id="KW-0472">Membrane</keyword>
<keyword evidence="3" id="KW-1185">Reference proteome</keyword>